<gene>
    <name evidence="3" type="ORF">WR25_11059</name>
</gene>
<keyword evidence="2" id="KW-0472">Membrane</keyword>
<feature type="compositionally biased region" description="Pro residues" evidence="1">
    <location>
        <begin position="106"/>
        <end position="116"/>
    </location>
</feature>
<keyword evidence="2" id="KW-0812">Transmembrane</keyword>
<feature type="transmembrane region" description="Helical" evidence="2">
    <location>
        <begin position="164"/>
        <end position="184"/>
    </location>
</feature>
<evidence type="ECO:0000256" key="1">
    <source>
        <dbReference type="SAM" id="MobiDB-lite"/>
    </source>
</evidence>
<protein>
    <submittedName>
        <fullName evidence="3">Uncharacterized protein</fullName>
    </submittedName>
</protein>
<keyword evidence="2" id="KW-1133">Transmembrane helix</keyword>
<dbReference type="AlphaFoldDB" id="A0A2A2K3E2"/>
<evidence type="ECO:0000256" key="2">
    <source>
        <dbReference type="SAM" id="Phobius"/>
    </source>
</evidence>
<dbReference type="EMBL" id="LIAE01009759">
    <property type="protein sequence ID" value="PAV68455.1"/>
    <property type="molecule type" value="Genomic_DNA"/>
</dbReference>
<organism evidence="3 4">
    <name type="scientific">Diploscapter pachys</name>
    <dbReference type="NCBI Taxonomy" id="2018661"/>
    <lineage>
        <taxon>Eukaryota</taxon>
        <taxon>Metazoa</taxon>
        <taxon>Ecdysozoa</taxon>
        <taxon>Nematoda</taxon>
        <taxon>Chromadorea</taxon>
        <taxon>Rhabditida</taxon>
        <taxon>Rhabditina</taxon>
        <taxon>Rhabditomorpha</taxon>
        <taxon>Rhabditoidea</taxon>
        <taxon>Rhabditidae</taxon>
        <taxon>Diploscapter</taxon>
    </lineage>
</organism>
<evidence type="ECO:0000313" key="4">
    <source>
        <dbReference type="Proteomes" id="UP000218231"/>
    </source>
</evidence>
<proteinExistence type="predicted"/>
<feature type="region of interest" description="Disordered" evidence="1">
    <location>
        <begin position="1"/>
        <end position="133"/>
    </location>
</feature>
<sequence>MPGPRHRPRRDPTPARGCRHRAAGRHPPAMERAGRSAAESGDASRSMADKPRFGRRNRRRHECVADGPRHDHPSGRRVRRSPLRDRRAGHAPATAAGRARLRGDGPCPPPADPHPVPSSERQYRRAPPDPPRRLTHSARAALFTPPSVVPTRARIMDEATRHTLVIAIIAVLLLIGTPVLVLKLRKRKRDKLRRRGIKRYGH</sequence>
<accession>A0A2A2K3E2</accession>
<feature type="compositionally biased region" description="Basic and acidic residues" evidence="1">
    <location>
        <begin position="62"/>
        <end position="74"/>
    </location>
</feature>
<reference evidence="3 4" key="1">
    <citation type="journal article" date="2017" name="Curr. Biol.">
        <title>Genome architecture and evolution of a unichromosomal asexual nematode.</title>
        <authorList>
            <person name="Fradin H."/>
            <person name="Zegar C."/>
            <person name="Gutwein M."/>
            <person name="Lucas J."/>
            <person name="Kovtun M."/>
            <person name="Corcoran D."/>
            <person name="Baugh L.R."/>
            <person name="Kiontke K."/>
            <person name="Gunsalus K."/>
            <person name="Fitch D.H."/>
            <person name="Piano F."/>
        </authorList>
    </citation>
    <scope>NUCLEOTIDE SEQUENCE [LARGE SCALE GENOMIC DNA]</scope>
    <source>
        <strain evidence="3">PF1309</strain>
    </source>
</reference>
<name>A0A2A2K3E2_9BILA</name>
<feature type="compositionally biased region" description="Basic and acidic residues" evidence="1">
    <location>
        <begin position="121"/>
        <end position="132"/>
    </location>
</feature>
<keyword evidence="4" id="KW-1185">Reference proteome</keyword>
<dbReference type="Proteomes" id="UP000218231">
    <property type="component" value="Unassembled WGS sequence"/>
</dbReference>
<comment type="caution">
    <text evidence="3">The sequence shown here is derived from an EMBL/GenBank/DDBJ whole genome shotgun (WGS) entry which is preliminary data.</text>
</comment>
<evidence type="ECO:0000313" key="3">
    <source>
        <dbReference type="EMBL" id="PAV68455.1"/>
    </source>
</evidence>